<feature type="transmembrane region" description="Helical" evidence="1">
    <location>
        <begin position="56"/>
        <end position="74"/>
    </location>
</feature>
<feature type="transmembrane region" description="Helical" evidence="1">
    <location>
        <begin position="212"/>
        <end position="234"/>
    </location>
</feature>
<protein>
    <submittedName>
        <fullName evidence="2">Uncharacterized protein</fullName>
    </submittedName>
</protein>
<gene>
    <name evidence="3" type="ORF">C5Y93_29915</name>
    <name evidence="2" type="ORF">C5Y98_14120</name>
</gene>
<keyword evidence="1" id="KW-0812">Transmembrane</keyword>
<keyword evidence="1" id="KW-0472">Membrane</keyword>
<evidence type="ECO:0000313" key="5">
    <source>
        <dbReference type="Proteomes" id="UP000239388"/>
    </source>
</evidence>
<evidence type="ECO:0000313" key="2">
    <source>
        <dbReference type="EMBL" id="PQO35491.1"/>
    </source>
</evidence>
<dbReference type="RefSeq" id="WP_105339159.1">
    <property type="nucleotide sequence ID" value="NZ_PUHZ01000026.1"/>
</dbReference>
<feature type="transmembrane region" description="Helical" evidence="1">
    <location>
        <begin position="26"/>
        <end position="44"/>
    </location>
</feature>
<feature type="transmembrane region" description="Helical" evidence="1">
    <location>
        <begin position="144"/>
        <end position="166"/>
    </location>
</feature>
<evidence type="ECO:0000313" key="4">
    <source>
        <dbReference type="Proteomes" id="UP000237819"/>
    </source>
</evidence>
<evidence type="ECO:0000313" key="3">
    <source>
        <dbReference type="EMBL" id="PQO41335.1"/>
    </source>
</evidence>
<accession>A0A2S8FTI1</accession>
<dbReference type="Proteomes" id="UP000239388">
    <property type="component" value="Unassembled WGS sequence"/>
</dbReference>
<proteinExistence type="predicted"/>
<organism evidence="2 5">
    <name type="scientific">Blastopirellula marina</name>
    <dbReference type="NCBI Taxonomy" id="124"/>
    <lineage>
        <taxon>Bacteria</taxon>
        <taxon>Pseudomonadati</taxon>
        <taxon>Planctomycetota</taxon>
        <taxon>Planctomycetia</taxon>
        <taxon>Pirellulales</taxon>
        <taxon>Pirellulaceae</taxon>
        <taxon>Blastopirellula</taxon>
    </lineage>
</organism>
<dbReference type="OrthoDB" id="9869111at2"/>
<dbReference type="AlphaFoldDB" id="A0A2S8FTI1"/>
<dbReference type="EMBL" id="PUHZ01000026">
    <property type="protein sequence ID" value="PQO41335.1"/>
    <property type="molecule type" value="Genomic_DNA"/>
</dbReference>
<keyword evidence="1" id="KW-1133">Transmembrane helix</keyword>
<evidence type="ECO:0000256" key="1">
    <source>
        <dbReference type="SAM" id="Phobius"/>
    </source>
</evidence>
<sequence>MHEFAEIDPLGRGAESQWSNRPAWRFYASLGLMGLVWGTSYYVANQYRPGEVAAVLAYGGAYFVISHLAILLAWPAPHVAIRLAICGTLASLTAWRLLTFDPWPPADELIVWISLLICQAALLAGMAHVALRDRRTPAKRGFRFSLWSLVVVVTATACGLGTLRILKSWFGTSGDWFDLDLLIVLLPVLALQIVGALGPLALLTPNSLSRRLLMWLAGIALIAPAVWLVFRLMLLVESQIGNWIFFPMLSLAGQQAAYLTIALLPIVRFKSPDAPLAEVE</sequence>
<dbReference type="EMBL" id="PUIB01000015">
    <property type="protein sequence ID" value="PQO35491.1"/>
    <property type="molecule type" value="Genomic_DNA"/>
</dbReference>
<comment type="caution">
    <text evidence="2">The sequence shown here is derived from an EMBL/GenBank/DDBJ whole genome shotgun (WGS) entry which is preliminary data.</text>
</comment>
<dbReference type="Proteomes" id="UP000237819">
    <property type="component" value="Unassembled WGS sequence"/>
</dbReference>
<feature type="transmembrane region" description="Helical" evidence="1">
    <location>
        <begin position="240"/>
        <end position="264"/>
    </location>
</feature>
<feature type="transmembrane region" description="Helical" evidence="1">
    <location>
        <begin position="181"/>
        <end position="203"/>
    </location>
</feature>
<reference evidence="4 5" key="1">
    <citation type="submission" date="2018-02" db="EMBL/GenBank/DDBJ databases">
        <title>Comparative genomes isolates from brazilian mangrove.</title>
        <authorList>
            <person name="Araujo J.E."/>
            <person name="Taketani R.G."/>
            <person name="Silva M.C.P."/>
            <person name="Loureco M.V."/>
            <person name="Andreote F.D."/>
        </authorList>
    </citation>
    <scope>NUCLEOTIDE SEQUENCE [LARGE SCALE GENOMIC DNA]</scope>
    <source>
        <strain evidence="2 5">NAP PRIS-MGV</strain>
        <strain evidence="3 4">Nap-Phe MGV</strain>
    </source>
</reference>
<feature type="transmembrane region" description="Helical" evidence="1">
    <location>
        <begin position="110"/>
        <end position="132"/>
    </location>
</feature>
<name>A0A2S8FTI1_9BACT</name>